<comment type="caution">
    <text evidence="3">The sequence shown here is derived from an EMBL/GenBank/DDBJ whole genome shotgun (WGS) entry which is preliminary data.</text>
</comment>
<evidence type="ECO:0000256" key="1">
    <source>
        <dbReference type="ARBA" id="ARBA00009797"/>
    </source>
</evidence>
<dbReference type="AlphaFoldDB" id="A0AAV8TP04"/>
<organism evidence="3 4">
    <name type="scientific">Erythroxylum novogranatense</name>
    <dbReference type="NCBI Taxonomy" id="1862640"/>
    <lineage>
        <taxon>Eukaryota</taxon>
        <taxon>Viridiplantae</taxon>
        <taxon>Streptophyta</taxon>
        <taxon>Embryophyta</taxon>
        <taxon>Tracheophyta</taxon>
        <taxon>Spermatophyta</taxon>
        <taxon>Magnoliopsida</taxon>
        <taxon>eudicotyledons</taxon>
        <taxon>Gunneridae</taxon>
        <taxon>Pentapetalae</taxon>
        <taxon>rosids</taxon>
        <taxon>fabids</taxon>
        <taxon>Malpighiales</taxon>
        <taxon>Erythroxylaceae</taxon>
        <taxon>Erythroxylum</taxon>
    </lineage>
</organism>
<gene>
    <name evidence="3" type="ORF">K2173_023601</name>
</gene>
<comment type="similarity">
    <text evidence="1">Belongs to the EXO5 family.</text>
</comment>
<proteinExistence type="inferred from homology"/>
<evidence type="ECO:0000313" key="4">
    <source>
        <dbReference type="Proteomes" id="UP001159364"/>
    </source>
</evidence>
<protein>
    <recommendedName>
        <fullName evidence="5">Exonuclease V</fullName>
    </recommendedName>
</protein>
<dbReference type="GO" id="GO:0036297">
    <property type="term" value="P:interstrand cross-link repair"/>
    <property type="evidence" value="ECO:0007669"/>
    <property type="project" value="TreeGrafter"/>
</dbReference>
<evidence type="ECO:0000313" key="3">
    <source>
        <dbReference type="EMBL" id="KAJ8768697.1"/>
    </source>
</evidence>
<feature type="compositionally biased region" description="Low complexity" evidence="2">
    <location>
        <begin position="18"/>
        <end position="27"/>
    </location>
</feature>
<keyword evidence="4" id="KW-1185">Reference proteome</keyword>
<dbReference type="InterPro" id="IPR011604">
    <property type="entry name" value="PDDEXK-like_dom_sf"/>
</dbReference>
<evidence type="ECO:0000256" key="2">
    <source>
        <dbReference type="SAM" id="MobiDB-lite"/>
    </source>
</evidence>
<dbReference type="InterPro" id="IPR019190">
    <property type="entry name" value="EXOV"/>
</dbReference>
<dbReference type="GO" id="GO:0045145">
    <property type="term" value="F:single-stranded DNA 5'-3' DNA exonuclease activity"/>
    <property type="evidence" value="ECO:0007669"/>
    <property type="project" value="InterPro"/>
</dbReference>
<name>A0AAV8TP04_9ROSI</name>
<accession>A0AAV8TP04</accession>
<dbReference type="GO" id="GO:0005634">
    <property type="term" value="C:nucleus"/>
    <property type="evidence" value="ECO:0007669"/>
    <property type="project" value="TreeGrafter"/>
</dbReference>
<reference evidence="3 4" key="1">
    <citation type="submission" date="2021-09" db="EMBL/GenBank/DDBJ databases">
        <title>Genomic insights and catalytic innovation underlie evolution of tropane alkaloids biosynthesis.</title>
        <authorList>
            <person name="Wang Y.-J."/>
            <person name="Tian T."/>
            <person name="Huang J.-P."/>
            <person name="Huang S.-X."/>
        </authorList>
    </citation>
    <scope>NUCLEOTIDE SEQUENCE [LARGE SCALE GENOMIC DNA]</scope>
    <source>
        <strain evidence="3">KIB-2018</strain>
        <tissue evidence="3">Leaf</tissue>
    </source>
</reference>
<dbReference type="PANTHER" id="PTHR14464">
    <property type="entry name" value="EXONUCLEASE V"/>
    <property type="match status" value="1"/>
</dbReference>
<sequence>MTEFASDSASQQTHYVASSTSSSSSTTITINSTSVVPDIPVEIVSEQEMAFFEAALAATRSSPISARSYSSPFRSNARSIGSIAALSKRRLGPGFSQPDIEDSGDFGCTQKRVRVVESLFQRFRKKTGLFVTDVTATEWCEKQMEFVLHHGKRYTTGAMKAGTARHTKLEEEVVRKVKVDIRSTEDTWALKFLNFITGVNQLLFDGLTRELPLIGFAGGVWMVGIVDEIRMPQGETNKNPVLIDTKTRLRDVLPSEPQRRNGRLQLMCYKFLWDNVVAKKFPSKKFFDSFSLDPYNILSESVRENAANAGILAENLHDIVRYFRNTCATLPPADGWLLLRYELQKDNSLLGEDRFLYDPDWMMSQIQACLEFWHGERPANYTPEEERWKCSHCQFASACPSTKTSEVSGSATVNNTSDK</sequence>
<dbReference type="Proteomes" id="UP001159364">
    <property type="component" value="Linkage Group LG04"/>
</dbReference>
<dbReference type="Pfam" id="PF09810">
    <property type="entry name" value="Exo5"/>
    <property type="match status" value="3"/>
</dbReference>
<feature type="region of interest" description="Disordered" evidence="2">
    <location>
        <begin position="1"/>
        <end position="27"/>
    </location>
</feature>
<evidence type="ECO:0008006" key="5">
    <source>
        <dbReference type="Google" id="ProtNLM"/>
    </source>
</evidence>
<dbReference type="PANTHER" id="PTHR14464:SF4">
    <property type="entry name" value="EXONUCLEASE V"/>
    <property type="match status" value="1"/>
</dbReference>
<dbReference type="EMBL" id="JAIWQS010000004">
    <property type="protein sequence ID" value="KAJ8768697.1"/>
    <property type="molecule type" value="Genomic_DNA"/>
</dbReference>
<dbReference type="Gene3D" id="3.90.320.10">
    <property type="match status" value="1"/>
</dbReference>
<feature type="compositionally biased region" description="Polar residues" evidence="2">
    <location>
        <begin position="1"/>
        <end position="17"/>
    </location>
</feature>